<keyword evidence="1" id="KW-0472">Membrane</keyword>
<keyword evidence="3" id="KW-1185">Reference proteome</keyword>
<dbReference type="RefSeq" id="WP_066883790.1">
    <property type="nucleotide sequence ID" value="NZ_LODL01000021.1"/>
</dbReference>
<evidence type="ECO:0000313" key="2">
    <source>
        <dbReference type="EMBL" id="KXB30298.1"/>
    </source>
</evidence>
<gene>
    <name evidence="2" type="ORF">AT959_13170</name>
</gene>
<dbReference type="EMBL" id="LODL01000021">
    <property type="protein sequence ID" value="KXB30298.1"/>
    <property type="molecule type" value="Genomic_DNA"/>
</dbReference>
<dbReference type="Proteomes" id="UP000070186">
    <property type="component" value="Unassembled WGS sequence"/>
</dbReference>
<evidence type="ECO:0000256" key="1">
    <source>
        <dbReference type="SAM" id="Phobius"/>
    </source>
</evidence>
<proteinExistence type="predicted"/>
<sequence length="123" mass="13877">MTRASPILRSPCLQWLLGQVFPQLRLWPVGEWPELLTRIGGLEFDRFERLGMLAGVVLVTWLLQPAARIEAAPGMVFLTQLLLSLPLLLLVVGPLFFRRMRRGLDQAIRQRSGLTADSAREGE</sequence>
<feature type="transmembrane region" description="Helical" evidence="1">
    <location>
        <begin position="50"/>
        <end position="69"/>
    </location>
</feature>
<reference evidence="2 3" key="1">
    <citation type="submission" date="2015-12" db="EMBL/GenBank/DDBJ databases">
        <title>Nitrous oxide reduction kinetics distinguish bacteria harboring typical versus atypical NosZ.</title>
        <authorList>
            <person name="Yoon S."/>
            <person name="Nissen S."/>
            <person name="Park D."/>
            <person name="Sanford R.A."/>
            <person name="Loeffler F.E."/>
        </authorList>
    </citation>
    <scope>NUCLEOTIDE SEQUENCE [LARGE SCALE GENOMIC DNA]</scope>
    <source>
        <strain evidence="2 3">ATCC BAA-841</strain>
    </source>
</reference>
<dbReference type="STRING" id="281362.AT959_13170"/>
<feature type="transmembrane region" description="Helical" evidence="1">
    <location>
        <begin position="75"/>
        <end position="97"/>
    </location>
</feature>
<keyword evidence="1" id="KW-1133">Transmembrane helix</keyword>
<name>A0A133XH89_9RHOO</name>
<comment type="caution">
    <text evidence="2">The sequence shown here is derived from an EMBL/GenBank/DDBJ whole genome shotgun (WGS) entry which is preliminary data.</text>
</comment>
<evidence type="ECO:0000313" key="3">
    <source>
        <dbReference type="Proteomes" id="UP000070186"/>
    </source>
</evidence>
<accession>A0A133XH89</accession>
<keyword evidence="1" id="KW-0812">Transmembrane</keyword>
<organism evidence="2 3">
    <name type="scientific">Dechloromonas denitrificans</name>
    <dbReference type="NCBI Taxonomy" id="281362"/>
    <lineage>
        <taxon>Bacteria</taxon>
        <taxon>Pseudomonadati</taxon>
        <taxon>Pseudomonadota</taxon>
        <taxon>Betaproteobacteria</taxon>
        <taxon>Rhodocyclales</taxon>
        <taxon>Azonexaceae</taxon>
        <taxon>Dechloromonas</taxon>
    </lineage>
</organism>
<protein>
    <submittedName>
        <fullName evidence="2">Uncharacterized protein</fullName>
    </submittedName>
</protein>
<dbReference type="AlphaFoldDB" id="A0A133XH89"/>